<dbReference type="PANTHER" id="PTHR31118">
    <property type="entry name" value="CYCLASE-LIKE PROTEIN 2"/>
    <property type="match status" value="1"/>
</dbReference>
<keyword evidence="4" id="KW-0272">Extracellular matrix</keyword>
<dbReference type="Proteomes" id="UP000325577">
    <property type="component" value="Linkage Group LG10"/>
</dbReference>
<name>A0A5J5BUS3_9ASTE</name>
<dbReference type="OrthoDB" id="7108654at2759"/>
<evidence type="ECO:0000256" key="6">
    <source>
        <dbReference type="SAM" id="SignalP"/>
    </source>
</evidence>
<dbReference type="GO" id="GO:0004061">
    <property type="term" value="F:arylformamidase activity"/>
    <property type="evidence" value="ECO:0007669"/>
    <property type="project" value="InterPro"/>
</dbReference>
<proteinExistence type="inferred from homology"/>
<feature type="signal peptide" evidence="6">
    <location>
        <begin position="1"/>
        <end position="15"/>
    </location>
</feature>
<dbReference type="EMBL" id="CM018033">
    <property type="protein sequence ID" value="KAA8545830.1"/>
    <property type="molecule type" value="Genomic_DNA"/>
</dbReference>
<keyword evidence="5 6" id="KW-0732">Signal</keyword>
<protein>
    <recommendedName>
        <fullName evidence="9">Cyclase</fullName>
    </recommendedName>
</protein>
<dbReference type="SUPFAM" id="SSF102198">
    <property type="entry name" value="Putative cyclase"/>
    <property type="match status" value="1"/>
</dbReference>
<dbReference type="InterPro" id="IPR007325">
    <property type="entry name" value="KFase/CYL"/>
</dbReference>
<dbReference type="GO" id="GO:0019441">
    <property type="term" value="P:L-tryptophan catabolic process to kynurenine"/>
    <property type="evidence" value="ECO:0007669"/>
    <property type="project" value="InterPro"/>
</dbReference>
<dbReference type="Gene3D" id="3.50.30.50">
    <property type="entry name" value="Putative cyclase"/>
    <property type="match status" value="1"/>
</dbReference>
<dbReference type="PANTHER" id="PTHR31118:SF12">
    <property type="entry name" value="CYCLASE-LIKE PROTEIN 2"/>
    <property type="match status" value="1"/>
</dbReference>
<gene>
    <name evidence="7" type="ORF">F0562_020719</name>
</gene>
<sequence length="275" mass="30332">MRSLLILLVWTEVLAVTIFSMALSSPSDAYPSVNGVDSVACVQTGDKLIPVRREVYGNGRIFDITHRFTPETPSGDSEEGIGQFLSLSMSMKNGSDYNFSVLKLAVHAGTHVDAPGHMFDHYFGAGFDVDTLDLEVLNGPALVVDVPRDTNITAEVMQSLNIPKGVRRVLFRTLNTDRRLMYKRGFDTSYVGFMKDGAQWLVENTDIKLVGIDYLSVAAFADLIPAHLVFLEGREIILVEGLKLDDIELGIYNVHCLPLRLLGAEGSPIRCILIK</sequence>
<keyword evidence="8" id="KW-1185">Reference proteome</keyword>
<evidence type="ECO:0000256" key="2">
    <source>
        <dbReference type="ARBA" id="ARBA00007865"/>
    </source>
</evidence>
<evidence type="ECO:0000256" key="4">
    <source>
        <dbReference type="ARBA" id="ARBA00022530"/>
    </source>
</evidence>
<organism evidence="7 8">
    <name type="scientific">Nyssa sinensis</name>
    <dbReference type="NCBI Taxonomy" id="561372"/>
    <lineage>
        <taxon>Eukaryota</taxon>
        <taxon>Viridiplantae</taxon>
        <taxon>Streptophyta</taxon>
        <taxon>Embryophyta</taxon>
        <taxon>Tracheophyta</taxon>
        <taxon>Spermatophyta</taxon>
        <taxon>Magnoliopsida</taxon>
        <taxon>eudicotyledons</taxon>
        <taxon>Gunneridae</taxon>
        <taxon>Pentapetalae</taxon>
        <taxon>asterids</taxon>
        <taxon>Cornales</taxon>
        <taxon>Nyssaceae</taxon>
        <taxon>Nyssa</taxon>
    </lineage>
</organism>
<evidence type="ECO:0000256" key="3">
    <source>
        <dbReference type="ARBA" id="ARBA00022525"/>
    </source>
</evidence>
<dbReference type="Pfam" id="PF04199">
    <property type="entry name" value="Cyclase"/>
    <property type="match status" value="1"/>
</dbReference>
<reference evidence="7 8" key="1">
    <citation type="submission" date="2019-09" db="EMBL/GenBank/DDBJ databases">
        <title>A chromosome-level genome assembly of the Chinese tupelo Nyssa sinensis.</title>
        <authorList>
            <person name="Yang X."/>
            <person name="Kang M."/>
            <person name="Yang Y."/>
            <person name="Xiong H."/>
            <person name="Wang M."/>
            <person name="Zhang Z."/>
            <person name="Wang Z."/>
            <person name="Wu H."/>
            <person name="Ma T."/>
            <person name="Liu J."/>
            <person name="Xi Z."/>
        </authorList>
    </citation>
    <scope>NUCLEOTIDE SEQUENCE [LARGE SCALE GENOMIC DNA]</scope>
    <source>
        <strain evidence="7">J267</strain>
        <tissue evidence="7">Leaf</tissue>
    </source>
</reference>
<accession>A0A5J5BUS3</accession>
<comment type="similarity">
    <text evidence="2">Belongs to the Cyclase 1 superfamily.</text>
</comment>
<evidence type="ECO:0000313" key="8">
    <source>
        <dbReference type="Proteomes" id="UP000325577"/>
    </source>
</evidence>
<dbReference type="FunFam" id="3.50.30.50:FF:000002">
    <property type="entry name" value="Kynurenine formamidase"/>
    <property type="match status" value="1"/>
</dbReference>
<evidence type="ECO:0000256" key="1">
    <source>
        <dbReference type="ARBA" id="ARBA00004498"/>
    </source>
</evidence>
<comment type="subcellular location">
    <subcellularLocation>
        <location evidence="1">Secreted</location>
        <location evidence="1">Extracellular space</location>
        <location evidence="1">Extracellular matrix</location>
    </subcellularLocation>
</comment>
<keyword evidence="3" id="KW-0964">Secreted</keyword>
<evidence type="ECO:0000256" key="5">
    <source>
        <dbReference type="ARBA" id="ARBA00022729"/>
    </source>
</evidence>
<dbReference type="AlphaFoldDB" id="A0A5J5BUS3"/>
<evidence type="ECO:0008006" key="9">
    <source>
        <dbReference type="Google" id="ProtNLM"/>
    </source>
</evidence>
<evidence type="ECO:0000313" key="7">
    <source>
        <dbReference type="EMBL" id="KAA8545830.1"/>
    </source>
</evidence>
<dbReference type="InterPro" id="IPR037175">
    <property type="entry name" value="KFase_sf"/>
</dbReference>
<feature type="chain" id="PRO_5023906265" description="Cyclase" evidence="6">
    <location>
        <begin position="16"/>
        <end position="275"/>
    </location>
</feature>